<proteinExistence type="predicted"/>
<evidence type="ECO:0000313" key="3">
    <source>
        <dbReference type="EMBL" id="KAK1171349.1"/>
    </source>
</evidence>
<dbReference type="InterPro" id="IPR031887">
    <property type="entry name" value="SDCCAG8"/>
</dbReference>
<keyword evidence="4" id="KW-1185">Reference proteome</keyword>
<dbReference type="EMBL" id="JAGXEW010000005">
    <property type="protein sequence ID" value="KAK1171349.1"/>
    <property type="molecule type" value="Genomic_DNA"/>
</dbReference>
<dbReference type="AlphaFoldDB" id="A0AAD8GBP2"/>
<dbReference type="Pfam" id="PF15964">
    <property type="entry name" value="CCCAP"/>
    <property type="match status" value="1"/>
</dbReference>
<feature type="coiled-coil region" evidence="1">
    <location>
        <begin position="586"/>
        <end position="624"/>
    </location>
</feature>
<dbReference type="GO" id="GO:0005813">
    <property type="term" value="C:centrosome"/>
    <property type="evidence" value="ECO:0007669"/>
    <property type="project" value="InterPro"/>
</dbReference>
<evidence type="ECO:0000313" key="4">
    <source>
        <dbReference type="Proteomes" id="UP001230051"/>
    </source>
</evidence>
<evidence type="ECO:0000256" key="1">
    <source>
        <dbReference type="SAM" id="Coils"/>
    </source>
</evidence>
<protein>
    <recommendedName>
        <fullName evidence="5">Serologically defined colon cancer antigen 8</fullName>
    </recommendedName>
</protein>
<dbReference type="Proteomes" id="UP001230051">
    <property type="component" value="Unassembled WGS sequence"/>
</dbReference>
<feature type="coiled-coil region" evidence="1">
    <location>
        <begin position="649"/>
        <end position="676"/>
    </location>
</feature>
<feature type="region of interest" description="Disordered" evidence="2">
    <location>
        <begin position="96"/>
        <end position="127"/>
    </location>
</feature>
<feature type="region of interest" description="Disordered" evidence="2">
    <location>
        <begin position="42"/>
        <end position="65"/>
    </location>
</feature>
<feature type="compositionally biased region" description="Low complexity" evidence="2">
    <location>
        <begin position="221"/>
        <end position="233"/>
    </location>
</feature>
<name>A0AAD8GBP2_ACIOX</name>
<dbReference type="GO" id="GO:0030010">
    <property type="term" value="P:establishment of cell polarity"/>
    <property type="evidence" value="ECO:0007669"/>
    <property type="project" value="TreeGrafter"/>
</dbReference>
<dbReference type="GO" id="GO:0005814">
    <property type="term" value="C:centriole"/>
    <property type="evidence" value="ECO:0007669"/>
    <property type="project" value="TreeGrafter"/>
</dbReference>
<dbReference type="GO" id="GO:0035148">
    <property type="term" value="P:tube formation"/>
    <property type="evidence" value="ECO:0007669"/>
    <property type="project" value="TreeGrafter"/>
</dbReference>
<feature type="region of interest" description="Disordered" evidence="2">
    <location>
        <begin position="206"/>
        <end position="233"/>
    </location>
</feature>
<accession>A0AAD8GBP2</accession>
<organism evidence="3 4">
    <name type="scientific">Acipenser oxyrinchus oxyrinchus</name>
    <dbReference type="NCBI Taxonomy" id="40147"/>
    <lineage>
        <taxon>Eukaryota</taxon>
        <taxon>Metazoa</taxon>
        <taxon>Chordata</taxon>
        <taxon>Craniata</taxon>
        <taxon>Vertebrata</taxon>
        <taxon>Euteleostomi</taxon>
        <taxon>Actinopterygii</taxon>
        <taxon>Chondrostei</taxon>
        <taxon>Acipenseriformes</taxon>
        <taxon>Acipenseridae</taxon>
        <taxon>Acipenser</taxon>
    </lineage>
</organism>
<feature type="coiled-coil region" evidence="1">
    <location>
        <begin position="705"/>
        <end position="732"/>
    </location>
</feature>
<evidence type="ECO:0008006" key="5">
    <source>
        <dbReference type="Google" id="ProtNLM"/>
    </source>
</evidence>
<dbReference type="GO" id="GO:0001764">
    <property type="term" value="P:neuron migration"/>
    <property type="evidence" value="ECO:0007669"/>
    <property type="project" value="TreeGrafter"/>
</dbReference>
<sequence>MLLMNPSWDSQTEIDESLEEYKKGLRDRASRSITQLRSVLEEQPSAEAALSPKRGPGMAHSSPRVTVGWREGDLKMTWKELQHSHAVNQLRSLLRQQERESAPGTPASRRKTSPKRPSEKGDADLPAVQDLVPIINSQSEYIQHLEAEVMFCKDELSGMKQRIRVVILENDKLQAELKSKTVEDTLKDYTILDTSTNALESCLTGRTVPRAPDSRQHSHRQQQPPSAPTQAQASNNLTEALKWQMELEKLKLLYQAKTETLEAQVMSLRKDLAVSQKDCEEMKGRLRHQESVAAMSSGNRVGGLCLKCAQHEAVLAQTHTNVHMQAIDRLTRERDELMAVLSSQRSNQGEMQQRESSAYRQVKQAVEMAEEANLEKTQALIQCEQLKKEILRQKGRLQMELAAEQEKITKAKETAREEMMKEKEELAASVMSLSVKVASLEGQLERLTRENNSVASQLEEAQRQLTSQDLDISKVCGELRYQLNQSQLKRDEAEKELREFRTKTTRDLELREQEMEKLHLELSETKQRLERAQQDSARAKDESLRVTELLSRSEHQLHLTRLEKEAAVRCRSDDVKALTFQAQHREQELIQKMQQMETQHEKSVNELEALLNSQNTLIGKLKDECRILGTKLEHVTEKNRQFVLFRSEIGQLSQENMYLRDTLEKLQSRSDEMEAQCIQHGRMHVRMKQRLGQLDQHCQSSAQHVVELLNKQNQLLKEKHALTEEMQHLRIQVYLL</sequence>
<dbReference type="PANTHER" id="PTHR34343">
    <property type="entry name" value="SEROLOGICALLY DEFINED COLON CANCER ANTIGEN 8"/>
    <property type="match status" value="1"/>
</dbReference>
<keyword evidence="1" id="KW-0175">Coiled coil</keyword>
<dbReference type="GO" id="GO:0007098">
    <property type="term" value="P:centrosome cycle"/>
    <property type="evidence" value="ECO:0007669"/>
    <property type="project" value="InterPro"/>
</dbReference>
<evidence type="ECO:0000256" key="2">
    <source>
        <dbReference type="SAM" id="MobiDB-lite"/>
    </source>
</evidence>
<feature type="coiled-coil region" evidence="1">
    <location>
        <begin position="327"/>
        <end position="542"/>
    </location>
</feature>
<gene>
    <name evidence="3" type="ORF">AOXY_G6130</name>
</gene>
<dbReference type="PANTHER" id="PTHR34343:SF1">
    <property type="entry name" value="SEROLOGICALLY DEFINED COLON CANCER ANTIGEN 8"/>
    <property type="match status" value="1"/>
</dbReference>
<reference evidence="3" key="1">
    <citation type="submission" date="2022-02" db="EMBL/GenBank/DDBJ databases">
        <title>Atlantic sturgeon de novo genome assembly.</title>
        <authorList>
            <person name="Stock M."/>
            <person name="Klopp C."/>
            <person name="Guiguen Y."/>
            <person name="Cabau C."/>
            <person name="Parinello H."/>
            <person name="Santidrian Yebra-Pimentel E."/>
            <person name="Kuhl H."/>
            <person name="Dirks R.P."/>
            <person name="Guessner J."/>
            <person name="Wuertz S."/>
            <person name="Du K."/>
            <person name="Schartl M."/>
        </authorList>
    </citation>
    <scope>NUCLEOTIDE SEQUENCE</scope>
    <source>
        <strain evidence="3">STURGEONOMICS-FGT-2020</strain>
        <tissue evidence="3">Whole blood</tissue>
    </source>
</reference>
<comment type="caution">
    <text evidence="3">The sequence shown here is derived from an EMBL/GenBank/DDBJ whole genome shotgun (WGS) entry which is preliminary data.</text>
</comment>